<keyword evidence="8" id="KW-1185">Reference proteome</keyword>
<keyword evidence="3 6" id="KW-0521">NADP</keyword>
<protein>
    <recommendedName>
        <fullName evidence="6">NAD kinase</fullName>
        <ecNumber evidence="6">2.7.1.23</ecNumber>
    </recommendedName>
    <alternativeName>
        <fullName evidence="6">ATP-dependent NAD kinase</fullName>
    </alternativeName>
</protein>
<dbReference type="GO" id="GO:0006741">
    <property type="term" value="P:NADP+ biosynthetic process"/>
    <property type="evidence" value="ECO:0007669"/>
    <property type="project" value="UniProtKB-UniRule"/>
</dbReference>
<comment type="subcellular location">
    <subcellularLocation>
        <location evidence="6">Cytoplasm</location>
    </subcellularLocation>
</comment>
<keyword evidence="6" id="KW-0963">Cytoplasm</keyword>
<name>A0A848B3Y6_9FIRM</name>
<comment type="similarity">
    <text evidence="6">Belongs to the NAD kinase family.</text>
</comment>
<dbReference type="Pfam" id="PF20143">
    <property type="entry name" value="NAD_kinase_C"/>
    <property type="match status" value="1"/>
</dbReference>
<dbReference type="GO" id="GO:0005737">
    <property type="term" value="C:cytoplasm"/>
    <property type="evidence" value="ECO:0007669"/>
    <property type="project" value="UniProtKB-SubCell"/>
</dbReference>
<feature type="binding site" evidence="6">
    <location>
        <begin position="70"/>
        <end position="71"/>
    </location>
    <ligand>
        <name>NAD(+)</name>
        <dbReference type="ChEBI" id="CHEBI:57540"/>
    </ligand>
</feature>
<dbReference type="RefSeq" id="WP_019541509.1">
    <property type="nucleotide sequence ID" value="NZ_JABAFA010000008.1"/>
</dbReference>
<proteinExistence type="inferred from homology"/>
<keyword evidence="6" id="KW-0067">ATP-binding</keyword>
<comment type="function">
    <text evidence="6">Involved in the regulation of the intracellular balance of NAD and NADP, and is a key enzyme in the biosynthesis of NADP. Catalyzes specifically the phosphorylation on 2'-hydroxyl of the adenosine moiety of NAD to yield NADP.</text>
</comment>
<evidence type="ECO:0000256" key="6">
    <source>
        <dbReference type="HAMAP-Rule" id="MF_00361"/>
    </source>
</evidence>
<keyword evidence="6" id="KW-0547">Nucleotide-binding</keyword>
<dbReference type="GO" id="GO:0046872">
    <property type="term" value="F:metal ion binding"/>
    <property type="evidence" value="ECO:0007669"/>
    <property type="project" value="UniProtKB-UniRule"/>
</dbReference>
<dbReference type="PANTHER" id="PTHR20275:SF0">
    <property type="entry name" value="NAD KINASE"/>
    <property type="match status" value="1"/>
</dbReference>
<dbReference type="PANTHER" id="PTHR20275">
    <property type="entry name" value="NAD KINASE"/>
    <property type="match status" value="1"/>
</dbReference>
<dbReference type="InterPro" id="IPR017438">
    <property type="entry name" value="ATP-NAD_kinase_N"/>
</dbReference>
<keyword evidence="1 6" id="KW-0808">Transferase</keyword>
<feature type="binding site" evidence="6">
    <location>
        <begin position="185"/>
        <end position="190"/>
    </location>
    <ligand>
        <name>NAD(+)</name>
        <dbReference type="ChEBI" id="CHEBI:57540"/>
    </ligand>
</feature>
<dbReference type="SUPFAM" id="SSF111331">
    <property type="entry name" value="NAD kinase/diacylglycerol kinase-like"/>
    <property type="match status" value="1"/>
</dbReference>
<evidence type="ECO:0000313" key="8">
    <source>
        <dbReference type="Proteomes" id="UP000543804"/>
    </source>
</evidence>
<dbReference type="EMBL" id="JABAFA010000008">
    <property type="protein sequence ID" value="NMD98643.1"/>
    <property type="molecule type" value="Genomic_DNA"/>
</dbReference>
<feature type="binding site" evidence="6">
    <location>
        <position position="244"/>
    </location>
    <ligand>
        <name>NAD(+)</name>
        <dbReference type="ChEBI" id="CHEBI:57540"/>
    </ligand>
</feature>
<evidence type="ECO:0000256" key="3">
    <source>
        <dbReference type="ARBA" id="ARBA00022857"/>
    </source>
</evidence>
<evidence type="ECO:0000256" key="2">
    <source>
        <dbReference type="ARBA" id="ARBA00022777"/>
    </source>
</evidence>
<dbReference type="InterPro" id="IPR017437">
    <property type="entry name" value="ATP-NAD_kinase_PpnK-typ_C"/>
</dbReference>
<feature type="active site" description="Proton acceptor" evidence="6">
    <location>
        <position position="70"/>
    </location>
</feature>
<dbReference type="Gene3D" id="3.40.50.10330">
    <property type="entry name" value="Probable inorganic polyphosphate/atp-NAD kinase, domain 1"/>
    <property type="match status" value="1"/>
</dbReference>
<comment type="caution">
    <text evidence="6">Lacks conserved residue(s) required for the propagation of feature annotation.</text>
</comment>
<dbReference type="InterPro" id="IPR002504">
    <property type="entry name" value="NADK"/>
</dbReference>
<dbReference type="AlphaFoldDB" id="A0A848B3Y6"/>
<dbReference type="HAMAP" id="MF_00361">
    <property type="entry name" value="NAD_kinase"/>
    <property type="match status" value="1"/>
</dbReference>
<keyword evidence="2 6" id="KW-0418">Kinase</keyword>
<feature type="binding site" evidence="6">
    <location>
        <begin position="144"/>
        <end position="145"/>
    </location>
    <ligand>
        <name>NAD(+)</name>
        <dbReference type="ChEBI" id="CHEBI:57540"/>
    </ligand>
</feature>
<accession>A0A848B3Y6</accession>
<comment type="catalytic activity">
    <reaction evidence="5 6">
        <text>NAD(+) + ATP = ADP + NADP(+) + H(+)</text>
        <dbReference type="Rhea" id="RHEA:18629"/>
        <dbReference type="ChEBI" id="CHEBI:15378"/>
        <dbReference type="ChEBI" id="CHEBI:30616"/>
        <dbReference type="ChEBI" id="CHEBI:57540"/>
        <dbReference type="ChEBI" id="CHEBI:58349"/>
        <dbReference type="ChEBI" id="CHEBI:456216"/>
        <dbReference type="EC" id="2.7.1.23"/>
    </reaction>
</comment>
<gene>
    <name evidence="6" type="primary">nadK</name>
    <name evidence="7" type="ORF">HF878_03980</name>
</gene>
<evidence type="ECO:0000256" key="1">
    <source>
        <dbReference type="ARBA" id="ARBA00022679"/>
    </source>
</evidence>
<sequence>MGQMRIAVFPNVDKPNAGAVLDRIFRFFSERDVQLMLPMHEARFFGCAETYGVENIEQEPADMALSLGGDGTLLGVCHRYGRNEVPVCGINIGTLGFMADIELDELEDRLEKILVGGYYIEQRLLLAGFVKSKGREHFLGNAINDVVVTKGGMARMLRLGLSINETHLMDYKADGIIVASPTGSTAYSLSAGGPIMNPTIQALLVTPICAHTFNMRPLVVNEHDVIHIHIAAVHQDILVTFDGQESFHLLPGDEVVVRKAQQSARIVKFEDQDYYRILRTKLWN</sequence>
<dbReference type="GO" id="GO:0019674">
    <property type="term" value="P:NAD+ metabolic process"/>
    <property type="evidence" value="ECO:0007669"/>
    <property type="project" value="InterPro"/>
</dbReference>
<dbReference type="GO" id="GO:0051287">
    <property type="term" value="F:NAD binding"/>
    <property type="evidence" value="ECO:0007669"/>
    <property type="project" value="UniProtKB-ARBA"/>
</dbReference>
<evidence type="ECO:0000256" key="4">
    <source>
        <dbReference type="ARBA" id="ARBA00023027"/>
    </source>
</evidence>
<feature type="binding site" evidence="6">
    <location>
        <position position="172"/>
    </location>
    <ligand>
        <name>NAD(+)</name>
        <dbReference type="ChEBI" id="CHEBI:57540"/>
    </ligand>
</feature>
<reference evidence="7 8" key="1">
    <citation type="submission" date="2020-04" db="EMBL/GenBank/DDBJ databases">
        <authorList>
            <person name="Hitch T.C.A."/>
            <person name="Wylensek D."/>
            <person name="Clavel T."/>
        </authorList>
    </citation>
    <scope>NUCLEOTIDE SEQUENCE [LARGE SCALE GENOMIC DNA]</scope>
    <source>
        <strain evidence="7 8">PG-130-P53-12</strain>
    </source>
</reference>
<dbReference type="InterPro" id="IPR016064">
    <property type="entry name" value="NAD/diacylglycerol_kinase_sf"/>
</dbReference>
<feature type="binding site" evidence="6">
    <location>
        <position position="174"/>
    </location>
    <ligand>
        <name>NAD(+)</name>
        <dbReference type="ChEBI" id="CHEBI:57540"/>
    </ligand>
</feature>
<dbReference type="Gene3D" id="2.60.200.30">
    <property type="entry name" value="Probable inorganic polyphosphate/atp-NAD kinase, domain 2"/>
    <property type="match status" value="1"/>
</dbReference>
<comment type="caution">
    <text evidence="7">The sequence shown here is derived from an EMBL/GenBank/DDBJ whole genome shotgun (WGS) entry which is preliminary data.</text>
</comment>
<comment type="cofactor">
    <cofactor evidence="6">
        <name>a divalent metal cation</name>
        <dbReference type="ChEBI" id="CHEBI:60240"/>
    </cofactor>
</comment>
<dbReference type="EC" id="2.7.1.23" evidence="6"/>
<evidence type="ECO:0000313" key="7">
    <source>
        <dbReference type="EMBL" id="NMD98643.1"/>
    </source>
</evidence>
<dbReference type="GO" id="GO:0005524">
    <property type="term" value="F:ATP binding"/>
    <property type="evidence" value="ECO:0007669"/>
    <property type="project" value="UniProtKB-KW"/>
</dbReference>
<dbReference type="Proteomes" id="UP000543804">
    <property type="component" value="Unassembled WGS sequence"/>
</dbReference>
<organism evidence="7 8">
    <name type="scientific">Selenomonas bovis</name>
    <dbReference type="NCBI Taxonomy" id="416586"/>
    <lineage>
        <taxon>Bacteria</taxon>
        <taxon>Bacillati</taxon>
        <taxon>Bacillota</taxon>
        <taxon>Negativicutes</taxon>
        <taxon>Selenomonadales</taxon>
        <taxon>Selenomonadaceae</taxon>
        <taxon>Selenomonas</taxon>
    </lineage>
</organism>
<feature type="binding site" evidence="6">
    <location>
        <position position="155"/>
    </location>
    <ligand>
        <name>NAD(+)</name>
        <dbReference type="ChEBI" id="CHEBI:57540"/>
    </ligand>
</feature>
<dbReference type="Pfam" id="PF01513">
    <property type="entry name" value="NAD_kinase"/>
    <property type="match status" value="1"/>
</dbReference>
<dbReference type="GO" id="GO:0003951">
    <property type="term" value="F:NAD+ kinase activity"/>
    <property type="evidence" value="ECO:0007669"/>
    <property type="project" value="UniProtKB-UniRule"/>
</dbReference>
<keyword evidence="4 6" id="KW-0520">NAD</keyword>
<evidence type="ECO:0000256" key="5">
    <source>
        <dbReference type="ARBA" id="ARBA00047925"/>
    </source>
</evidence>